<dbReference type="AlphaFoldDB" id="A0A1H1T5K4"/>
<keyword evidence="2" id="KW-1185">Reference proteome</keyword>
<protein>
    <submittedName>
        <fullName evidence="1">Sulfite dehydrogenase (Cytochrome) subunit SorB</fullName>
    </submittedName>
</protein>
<dbReference type="Gene3D" id="1.10.760.10">
    <property type="entry name" value="Cytochrome c-like domain"/>
    <property type="match status" value="1"/>
</dbReference>
<proteinExistence type="predicted"/>
<dbReference type="SUPFAM" id="SSF46626">
    <property type="entry name" value="Cytochrome c"/>
    <property type="match status" value="1"/>
</dbReference>
<dbReference type="Proteomes" id="UP000243904">
    <property type="component" value="Chromosome I"/>
</dbReference>
<dbReference type="RefSeq" id="WP_433994390.1">
    <property type="nucleotide sequence ID" value="NZ_LT629750.1"/>
</dbReference>
<reference evidence="2" key="1">
    <citation type="submission" date="2016-10" db="EMBL/GenBank/DDBJ databases">
        <authorList>
            <person name="Varghese N."/>
            <person name="Submissions S."/>
        </authorList>
    </citation>
    <scope>NUCLEOTIDE SEQUENCE [LARGE SCALE GENOMIC DNA]</scope>
    <source>
        <strain evidence="2">GAS369</strain>
    </source>
</reference>
<dbReference type="GO" id="GO:0020037">
    <property type="term" value="F:heme binding"/>
    <property type="evidence" value="ECO:0007669"/>
    <property type="project" value="InterPro"/>
</dbReference>
<gene>
    <name evidence="1" type="ORF">SAMN05444158_2409</name>
</gene>
<evidence type="ECO:0000313" key="1">
    <source>
        <dbReference type="EMBL" id="SDS55286.1"/>
    </source>
</evidence>
<sequence>MSRNLLCAVIILLGVSLLPHVSYAGAAFELKSVKIDLPDSDRMFPDGPGSDAINNNCLACHSAGMVLNQPTLSKQAWAAEVNKMINTYKAPVAPEDVAAIVDYLTRMKSGG</sequence>
<dbReference type="GO" id="GO:0009055">
    <property type="term" value="F:electron transfer activity"/>
    <property type="evidence" value="ECO:0007669"/>
    <property type="project" value="InterPro"/>
</dbReference>
<name>A0A1H1T5K4_9BRAD</name>
<accession>A0A1H1T5K4</accession>
<evidence type="ECO:0000313" key="2">
    <source>
        <dbReference type="Proteomes" id="UP000243904"/>
    </source>
</evidence>
<dbReference type="InterPro" id="IPR036909">
    <property type="entry name" value="Cyt_c-like_dom_sf"/>
</dbReference>
<organism evidence="1 2">
    <name type="scientific">Bradyrhizobium canariense</name>
    <dbReference type="NCBI Taxonomy" id="255045"/>
    <lineage>
        <taxon>Bacteria</taxon>
        <taxon>Pseudomonadati</taxon>
        <taxon>Pseudomonadota</taxon>
        <taxon>Alphaproteobacteria</taxon>
        <taxon>Hyphomicrobiales</taxon>
        <taxon>Nitrobacteraceae</taxon>
        <taxon>Bradyrhizobium</taxon>
    </lineage>
</organism>
<dbReference type="EMBL" id="LT629750">
    <property type="protein sequence ID" value="SDS55286.1"/>
    <property type="molecule type" value="Genomic_DNA"/>
</dbReference>